<name>A0ABZ0S9C2_9GAMM</name>
<protein>
    <submittedName>
        <fullName evidence="1">Uncharacterized protein</fullName>
    </submittedName>
</protein>
<gene>
    <name evidence="1" type="ORF">Thiowin_02234</name>
</gene>
<evidence type="ECO:0000313" key="2">
    <source>
        <dbReference type="Proteomes" id="UP001432180"/>
    </source>
</evidence>
<dbReference type="Proteomes" id="UP001432180">
    <property type="component" value="Chromosome"/>
</dbReference>
<accession>A0ABZ0S9C2</accession>
<organism evidence="1 2">
    <name type="scientific">Thiorhodovibrio winogradskyi</name>
    <dbReference type="NCBI Taxonomy" id="77007"/>
    <lineage>
        <taxon>Bacteria</taxon>
        <taxon>Pseudomonadati</taxon>
        <taxon>Pseudomonadota</taxon>
        <taxon>Gammaproteobacteria</taxon>
        <taxon>Chromatiales</taxon>
        <taxon>Chromatiaceae</taxon>
        <taxon>Thiorhodovibrio</taxon>
    </lineage>
</organism>
<reference evidence="1 2" key="1">
    <citation type="journal article" date="2023" name="Microorganisms">
        <title>Thiorhodovibrio frisius and Trv. litoralis spp. nov., Two Novel Members from a Clade of Fastidious Purple Sulfur Bacteria That Exhibit Unique Red-Shifted Light-Harvesting Capabilities.</title>
        <authorList>
            <person name="Methner A."/>
            <person name="Kuzyk S.B."/>
            <person name="Petersen J."/>
            <person name="Bauer S."/>
            <person name="Brinkmann H."/>
            <person name="Sichau K."/>
            <person name="Wanner G."/>
            <person name="Wolf J."/>
            <person name="Neumann-Schaal M."/>
            <person name="Henke P."/>
            <person name="Tank M."/>
            <person name="Sproer C."/>
            <person name="Bunk B."/>
            <person name="Overmann J."/>
        </authorList>
    </citation>
    <scope>NUCLEOTIDE SEQUENCE [LARGE SCALE GENOMIC DNA]</scope>
    <source>
        <strain evidence="1 2">DSM 6702</strain>
    </source>
</reference>
<proteinExistence type="predicted"/>
<dbReference type="RefSeq" id="WP_328987758.1">
    <property type="nucleotide sequence ID" value="NZ_CP121472.1"/>
</dbReference>
<sequence length="418" mass="46600">MLPPHDRAAARQLLDQLMQENPGFDPFDFLLAAGWLSFTDYEAWRLGQRPELLALLRAEPKLKATELAALLTDLHSYARAQGLIGQPQLLERWGREPGLLKIGAGPTKPPLDELLGIRFETDPTRKQLDLFHDSGATLLENRLREALRARRPDAAVDALEQLRARRPDHPQLGGWRQLVDAPATLATMPDLGGRFQVLDALEPVARQLLGQRSSARDYLAPLWTALAEALTEARAKDTQTQAESTSTTARPHPAIAWARAEHWQQARAAIEATPKWNSQLKLMALHARVCWQDGDPLSARDDWLRLCWEQPDQAARLLQAQDFPDANLAAAWQRFEDSDAELDNQDFPAWLLLTSPGLVPPDPDLVPRDTDLAEIFAAAQALRAEPDQIARRETLDALHAGLLRAFLATRGRSGAQRS</sequence>
<evidence type="ECO:0000313" key="1">
    <source>
        <dbReference type="EMBL" id="WPL17238.1"/>
    </source>
</evidence>
<dbReference type="EMBL" id="CP121472">
    <property type="protein sequence ID" value="WPL17238.1"/>
    <property type="molecule type" value="Genomic_DNA"/>
</dbReference>
<keyword evidence="2" id="KW-1185">Reference proteome</keyword>